<evidence type="ECO:0000256" key="3">
    <source>
        <dbReference type="ARBA" id="ARBA00022801"/>
    </source>
</evidence>
<reference evidence="15 16" key="1">
    <citation type="submission" date="2020-08" db="EMBL/GenBank/DDBJ databases">
        <title>Genomic Encyclopedia of Type Strains, Phase IV (KMG-IV): sequencing the most valuable type-strain genomes for metagenomic binning, comparative biology and taxonomic classification.</title>
        <authorList>
            <person name="Goeker M."/>
        </authorList>
    </citation>
    <scope>NUCLEOTIDE SEQUENCE [LARGE SCALE GENOMIC DNA]</scope>
    <source>
        <strain evidence="15 16">DSM 45385</strain>
    </source>
</reference>
<dbReference type="Pfam" id="PF07498">
    <property type="entry name" value="Rho_N"/>
    <property type="match status" value="1"/>
</dbReference>
<dbReference type="CDD" id="cd04459">
    <property type="entry name" value="Rho_CSD"/>
    <property type="match status" value="1"/>
</dbReference>
<dbReference type="InterPro" id="IPR012340">
    <property type="entry name" value="NA-bd_OB-fold"/>
</dbReference>
<dbReference type="Pfam" id="PF07497">
    <property type="entry name" value="Rho_RNA_bind"/>
    <property type="match status" value="1"/>
</dbReference>
<keyword evidence="4 9" id="KW-0347">Helicase</keyword>
<dbReference type="HAMAP" id="MF_01884">
    <property type="entry name" value="Rho"/>
    <property type="match status" value="1"/>
</dbReference>
<dbReference type="FunFam" id="3.40.50.300:FF:000072">
    <property type="entry name" value="Transcription termination factor Rho"/>
    <property type="match status" value="1"/>
</dbReference>
<evidence type="ECO:0000256" key="8">
    <source>
        <dbReference type="ARBA" id="ARBA00023163"/>
    </source>
</evidence>
<gene>
    <name evidence="9" type="primary">rho</name>
    <name evidence="15" type="ORF">HNR40_005441</name>
</gene>
<keyword evidence="16" id="KW-1185">Reference proteome</keyword>
<evidence type="ECO:0000256" key="13">
    <source>
        <dbReference type="SAM" id="MobiDB-lite"/>
    </source>
</evidence>
<keyword evidence="1 9" id="KW-0806">Transcription termination</keyword>
<evidence type="ECO:0000256" key="5">
    <source>
        <dbReference type="ARBA" id="ARBA00022840"/>
    </source>
</evidence>
<dbReference type="GO" id="GO:0006353">
    <property type="term" value="P:DNA-templated transcription termination"/>
    <property type="evidence" value="ECO:0007669"/>
    <property type="project" value="UniProtKB-UniRule"/>
</dbReference>
<comment type="caution">
    <text evidence="9">Lacks conserved residue(s) required for the propagation of feature annotation.</text>
</comment>
<dbReference type="NCBIfam" id="NF006886">
    <property type="entry name" value="PRK09376.1"/>
    <property type="match status" value="1"/>
</dbReference>
<dbReference type="NCBIfam" id="TIGR00767">
    <property type="entry name" value="rho"/>
    <property type="match status" value="1"/>
</dbReference>
<evidence type="ECO:0000256" key="11">
    <source>
        <dbReference type="PROSITE-ProRule" id="PRU01203"/>
    </source>
</evidence>
<feature type="binding site" evidence="9">
    <location>
        <begin position="446"/>
        <end position="451"/>
    </location>
    <ligand>
        <name>ATP</name>
        <dbReference type="ChEBI" id="CHEBI:30616"/>
    </ligand>
</feature>
<keyword evidence="12" id="KW-0175">Coiled coil</keyword>
<evidence type="ECO:0000259" key="14">
    <source>
        <dbReference type="PROSITE" id="PS51856"/>
    </source>
</evidence>
<feature type="compositionally biased region" description="Low complexity" evidence="13">
    <location>
        <begin position="124"/>
        <end position="136"/>
    </location>
</feature>
<dbReference type="SMART" id="SM00357">
    <property type="entry name" value="CSP"/>
    <property type="match status" value="1"/>
</dbReference>
<comment type="caution">
    <text evidence="15">The sequence shown here is derived from an EMBL/GenBank/DDBJ whole genome shotgun (WGS) entry which is preliminary data.</text>
</comment>
<dbReference type="InterPro" id="IPR027417">
    <property type="entry name" value="P-loop_NTPase"/>
</dbReference>
<dbReference type="SMART" id="SM00382">
    <property type="entry name" value="AAA"/>
    <property type="match status" value="1"/>
</dbReference>
<dbReference type="InterPro" id="IPR011113">
    <property type="entry name" value="Rho_RNA-bd"/>
</dbReference>
<dbReference type="SUPFAM" id="SSF68912">
    <property type="entry name" value="Rho N-terminal domain-like"/>
    <property type="match status" value="1"/>
</dbReference>
<accession>A0A7W8A746</accession>
<feature type="domain" description="Rho RNA-BD" evidence="14">
    <location>
        <begin position="328"/>
        <end position="403"/>
    </location>
</feature>
<keyword evidence="2 9" id="KW-0547">Nucleotide-binding</keyword>
<dbReference type="InterPro" id="IPR036269">
    <property type="entry name" value="Rho_N_sf"/>
</dbReference>
<keyword evidence="5 9" id="KW-0067">ATP-binding</keyword>
<dbReference type="Pfam" id="PF00006">
    <property type="entry name" value="ATP-synt_ab"/>
    <property type="match status" value="1"/>
</dbReference>
<dbReference type="Proteomes" id="UP000568380">
    <property type="component" value="Unassembled WGS sequence"/>
</dbReference>
<evidence type="ECO:0000256" key="10">
    <source>
        <dbReference type="NCBIfam" id="TIGR00767"/>
    </source>
</evidence>
<feature type="compositionally biased region" description="Low complexity" evidence="13">
    <location>
        <begin position="154"/>
        <end position="165"/>
    </location>
</feature>
<feature type="compositionally biased region" description="Low complexity" evidence="13">
    <location>
        <begin position="82"/>
        <end position="104"/>
    </location>
</feature>
<evidence type="ECO:0000256" key="2">
    <source>
        <dbReference type="ARBA" id="ARBA00022741"/>
    </source>
</evidence>
<dbReference type="InterPro" id="IPR003593">
    <property type="entry name" value="AAA+_ATPase"/>
</dbReference>
<dbReference type="PANTHER" id="PTHR46425">
    <property type="entry name" value="TRANSCRIPTION TERMINATION FACTOR RHO"/>
    <property type="match status" value="1"/>
</dbReference>
<feature type="binding site" evidence="9">
    <location>
        <begin position="458"/>
        <end position="463"/>
    </location>
    <ligand>
        <name>ATP</name>
        <dbReference type="ChEBI" id="CHEBI:30616"/>
    </ligand>
</feature>
<evidence type="ECO:0000313" key="15">
    <source>
        <dbReference type="EMBL" id="MBB5079955.1"/>
    </source>
</evidence>
<keyword evidence="3 9" id="KW-0378">Hydrolase</keyword>
<feature type="compositionally biased region" description="Basic and acidic residues" evidence="13">
    <location>
        <begin position="304"/>
        <end position="317"/>
    </location>
</feature>
<organism evidence="15 16">
    <name type="scientific">Nonomuraea endophytica</name>
    <dbReference type="NCBI Taxonomy" id="714136"/>
    <lineage>
        <taxon>Bacteria</taxon>
        <taxon>Bacillati</taxon>
        <taxon>Actinomycetota</taxon>
        <taxon>Actinomycetes</taxon>
        <taxon>Streptosporangiales</taxon>
        <taxon>Streptosporangiaceae</taxon>
        <taxon>Nonomuraea</taxon>
    </lineage>
</organism>
<dbReference type="InterPro" id="IPR011129">
    <property type="entry name" value="CSD"/>
</dbReference>
<dbReference type="CDD" id="cd01128">
    <property type="entry name" value="rho_factor_C"/>
    <property type="match status" value="1"/>
</dbReference>
<dbReference type="GO" id="GO:0005524">
    <property type="term" value="F:ATP binding"/>
    <property type="evidence" value="ECO:0007669"/>
    <property type="project" value="UniProtKB-UniRule"/>
</dbReference>
<feature type="coiled-coil region" evidence="12">
    <location>
        <begin position="666"/>
        <end position="693"/>
    </location>
</feature>
<name>A0A7W8A746_9ACTN</name>
<dbReference type="EC" id="3.6.4.-" evidence="9 10"/>
<dbReference type="InterPro" id="IPR011112">
    <property type="entry name" value="Rho-like_N"/>
</dbReference>
<feature type="binding site" evidence="9">
    <location>
        <position position="489"/>
    </location>
    <ligand>
        <name>ATP</name>
        <dbReference type="ChEBI" id="CHEBI:30616"/>
    </ligand>
</feature>
<dbReference type="GO" id="GO:0016787">
    <property type="term" value="F:hydrolase activity"/>
    <property type="evidence" value="ECO:0007669"/>
    <property type="project" value="UniProtKB-KW"/>
</dbReference>
<dbReference type="GO" id="GO:0003723">
    <property type="term" value="F:RNA binding"/>
    <property type="evidence" value="ECO:0007669"/>
    <property type="project" value="UniProtKB-UniRule"/>
</dbReference>
<proteinExistence type="inferred from homology"/>
<evidence type="ECO:0000313" key="16">
    <source>
        <dbReference type="Proteomes" id="UP000568380"/>
    </source>
</evidence>
<dbReference type="Gene3D" id="3.40.50.300">
    <property type="entry name" value="P-loop containing nucleotide triphosphate hydrolases"/>
    <property type="match status" value="1"/>
</dbReference>
<comment type="similarity">
    <text evidence="9 11">Belongs to the Rho family.</text>
</comment>
<dbReference type="InterPro" id="IPR041703">
    <property type="entry name" value="Rho_factor_ATP-bd"/>
</dbReference>
<comment type="function">
    <text evidence="9">Facilitates transcription termination by a mechanism that involves Rho binding to the nascent RNA, activation of Rho's RNA-dependent ATPase activity, and release of the mRNA from the DNA template.</text>
</comment>
<dbReference type="Gene3D" id="1.10.720.10">
    <property type="match status" value="1"/>
</dbReference>
<dbReference type="EMBL" id="JACHIN010000007">
    <property type="protein sequence ID" value="MBB5079955.1"/>
    <property type="molecule type" value="Genomic_DNA"/>
</dbReference>
<protein>
    <recommendedName>
        <fullName evidence="9 10">Transcription termination factor Rho</fullName>
        <ecNumber evidence="9 10">3.6.4.-</ecNumber>
    </recommendedName>
    <alternativeName>
        <fullName evidence="9">ATP-dependent helicase Rho</fullName>
    </alternativeName>
</protein>
<feature type="region of interest" description="Disordered" evidence="13">
    <location>
        <begin position="154"/>
        <end position="321"/>
    </location>
</feature>
<evidence type="ECO:0000256" key="12">
    <source>
        <dbReference type="SAM" id="Coils"/>
    </source>
</evidence>
<dbReference type="GO" id="GO:0004386">
    <property type="term" value="F:helicase activity"/>
    <property type="evidence" value="ECO:0007669"/>
    <property type="project" value="UniProtKB-UniRule"/>
</dbReference>
<dbReference type="InterPro" id="IPR000194">
    <property type="entry name" value="ATPase_F1/V1/A1_a/bsu_nucl-bd"/>
</dbReference>
<keyword evidence="8 9" id="KW-0804">Transcription</keyword>
<dbReference type="SUPFAM" id="SSF50249">
    <property type="entry name" value="Nucleic acid-binding proteins"/>
    <property type="match status" value="1"/>
</dbReference>
<dbReference type="GO" id="GO:0008186">
    <property type="term" value="F:ATP-dependent activity, acting on RNA"/>
    <property type="evidence" value="ECO:0007669"/>
    <property type="project" value="UniProtKB-UniRule"/>
</dbReference>
<evidence type="ECO:0000256" key="4">
    <source>
        <dbReference type="ARBA" id="ARBA00022806"/>
    </source>
</evidence>
<feature type="compositionally biased region" description="Basic and acidic residues" evidence="13">
    <location>
        <begin position="105"/>
        <end position="120"/>
    </location>
</feature>
<dbReference type="AlphaFoldDB" id="A0A7W8A746"/>
<feature type="region of interest" description="Disordered" evidence="13">
    <location>
        <begin position="1"/>
        <end position="42"/>
    </location>
</feature>
<keyword evidence="6 9" id="KW-0694">RNA-binding</keyword>
<dbReference type="SUPFAM" id="SSF52540">
    <property type="entry name" value="P-loop containing nucleoside triphosphate hydrolases"/>
    <property type="match status" value="1"/>
</dbReference>
<sequence>MSDTTELLSDASGASAQPASGDTPTRAAAKPRARRSGTGLSAKVLPELQKIAAELGISGTGRMRKSQLIAAIQEKQGGGSGDSAPAAPPVAEAPAAVAEAPAAERPTRARRERSRAKSTEETSAPVAEPVVTAPEPVAAAAPVEPVVAAAPAVVEQQQPAAEAVQSDSQVDSRGDRGDRGDRESRRERRTRGERRDRGDRVGDRGDRGDRSSDRGDRGERGGDRGERAGNDRGEGGRADQRAVDAGNRGDQRGNDQRGNEPRGNDPRGGDPRGGDQRGGDPRGGDPRGGADDDERGRGRRGRFRERNRGRGRDRFDSNEPVIGDDDVLIPIAGILDILDNYAFVRTSGYLPGSNDVYVSLAQIRRNGLRKGDVVTGAVRQPRDGERREKFNALVRLDTVNGMDPEQARSRPDFNKLTPLYPQDRLRLETEPNIMTTRIIDLVSPIGKGQRGLIVSPPKAGKTMVLQAIANSITRNNPECHLMVVLVDERPEEVTDMQRSVKGEVIHSTFDRPAEDHTTVAELAIERAKRLVELGHDVVVLLDSITRLGRAYNLAAPASGRILSGGVDSTALYPPKRFFGAARNIENGGSLTILATALVETGSKMDEVIFEEFKGTGNMELKLSRSLADKRIFPAVDVDASSTRKEEILMAKDELQIVWKLRRVLHALDMQQALELLLEKMKETKSNAEFLLQVQKTTVSNDRD</sequence>
<dbReference type="SMART" id="SM00959">
    <property type="entry name" value="Rho_N"/>
    <property type="match status" value="1"/>
</dbReference>
<feature type="compositionally biased region" description="Basic and acidic residues" evidence="13">
    <location>
        <begin position="170"/>
        <end position="186"/>
    </location>
</feature>
<comment type="subunit">
    <text evidence="9">Homohexamer. The homohexamer assembles into an open ring structure.</text>
</comment>
<feature type="compositionally biased region" description="Basic and acidic residues" evidence="13">
    <location>
        <begin position="193"/>
        <end position="296"/>
    </location>
</feature>
<dbReference type="PROSITE" id="PS51856">
    <property type="entry name" value="RHO_RNA_BD"/>
    <property type="match status" value="1"/>
</dbReference>
<dbReference type="InterPro" id="IPR004665">
    <property type="entry name" value="Term_rho"/>
</dbReference>
<evidence type="ECO:0000256" key="7">
    <source>
        <dbReference type="ARBA" id="ARBA00023015"/>
    </source>
</evidence>
<keyword evidence="7 9" id="KW-0805">Transcription regulation</keyword>
<feature type="compositionally biased region" description="Polar residues" evidence="13">
    <location>
        <begin position="1"/>
        <end position="22"/>
    </location>
</feature>
<dbReference type="PANTHER" id="PTHR46425:SF1">
    <property type="entry name" value="TRANSCRIPTION TERMINATION FACTOR RHO"/>
    <property type="match status" value="1"/>
</dbReference>
<evidence type="ECO:0000256" key="9">
    <source>
        <dbReference type="HAMAP-Rule" id="MF_01884"/>
    </source>
</evidence>
<dbReference type="Gene3D" id="2.40.50.140">
    <property type="entry name" value="Nucleic acid-binding proteins"/>
    <property type="match status" value="1"/>
</dbReference>
<evidence type="ECO:0000256" key="6">
    <source>
        <dbReference type="ARBA" id="ARBA00022884"/>
    </source>
</evidence>
<dbReference type="RefSeq" id="WP_184965979.1">
    <property type="nucleotide sequence ID" value="NZ_JACHIN010000007.1"/>
</dbReference>
<feature type="region of interest" description="Disordered" evidence="13">
    <location>
        <begin position="68"/>
        <end position="136"/>
    </location>
</feature>
<evidence type="ECO:0000256" key="1">
    <source>
        <dbReference type="ARBA" id="ARBA00022472"/>
    </source>
</evidence>